<evidence type="ECO:0000256" key="6">
    <source>
        <dbReference type="ARBA" id="ARBA00022989"/>
    </source>
</evidence>
<gene>
    <name evidence="10" type="ORF">SAMN04488569_104413</name>
</gene>
<keyword evidence="2" id="KW-0813">Transport</keyword>
<keyword evidence="7 8" id="KW-0472">Membrane</keyword>
<evidence type="ECO:0000313" key="10">
    <source>
        <dbReference type="EMBL" id="SFK52071.1"/>
    </source>
</evidence>
<dbReference type="AlphaFoldDB" id="A0A1I4A7Z6"/>
<keyword evidence="11" id="KW-1185">Reference proteome</keyword>
<evidence type="ECO:0000256" key="5">
    <source>
        <dbReference type="ARBA" id="ARBA00022692"/>
    </source>
</evidence>
<sequence>MKGYIKSNVLKVSSGVANAIFVTIGIGFLFGTLGDMFSLPILVTIGSITRVLLAPALGAGIAYNMQANTLTLFAAMASSTIGGGAIKISEAGFMIVGGDPIGALVAGVIATWIGKKLTGTSPLDMMSIPTLSLLGGGLAGVGLSQIITPILLSVSEFVSSAVEGSPIIGSSVMAVLFGLFLMSPLSSAALSIALALSPMASGAMLIGTTAQYFVFSIVSLKENNLGGYIAQGLCTPKVQLPNIIKNPKILIGPTIASAVCGPIATVLFGFQTIPEMGGVGFAAGVAPLWVINNSGLQAFGVYLLCGAVLPILITLGINKLLYASKAIKVGDMALKVS</sequence>
<reference evidence="11" key="1">
    <citation type="submission" date="2016-10" db="EMBL/GenBank/DDBJ databases">
        <authorList>
            <person name="Varghese N."/>
            <person name="Submissions S."/>
        </authorList>
    </citation>
    <scope>NUCLEOTIDE SEQUENCE [LARGE SCALE GENOMIC DNA]</scope>
    <source>
        <strain evidence="11">DSM 16108</strain>
    </source>
</reference>
<keyword evidence="3" id="KW-1003">Cell membrane</keyword>
<protein>
    <recommendedName>
        <fullName evidence="9">Phosphotransferase system EIIC domain-containing protein</fullName>
    </recommendedName>
</protein>
<feature type="transmembrane region" description="Helical" evidence="8">
    <location>
        <begin position="299"/>
        <end position="322"/>
    </location>
</feature>
<dbReference type="STRING" id="258723.GCA_900169305_01093"/>
<evidence type="ECO:0000256" key="4">
    <source>
        <dbReference type="ARBA" id="ARBA00022597"/>
    </source>
</evidence>
<evidence type="ECO:0000256" key="7">
    <source>
        <dbReference type="ARBA" id="ARBA00023136"/>
    </source>
</evidence>
<evidence type="ECO:0000256" key="1">
    <source>
        <dbReference type="ARBA" id="ARBA00004651"/>
    </source>
</evidence>
<dbReference type="InterPro" id="IPR003352">
    <property type="entry name" value="PTS_EIIC"/>
</dbReference>
<dbReference type="Proteomes" id="UP000199589">
    <property type="component" value="Unassembled WGS sequence"/>
</dbReference>
<proteinExistence type="predicted"/>
<feature type="transmembrane region" description="Helical" evidence="8">
    <location>
        <begin position="133"/>
        <end position="152"/>
    </location>
</feature>
<dbReference type="GO" id="GO:0005886">
    <property type="term" value="C:plasma membrane"/>
    <property type="evidence" value="ECO:0007669"/>
    <property type="project" value="UniProtKB-SubCell"/>
</dbReference>
<dbReference type="OrthoDB" id="396983at2"/>
<organism evidence="10 11">
    <name type="scientific">Marinilactibacillus piezotolerans</name>
    <dbReference type="NCBI Taxonomy" id="258723"/>
    <lineage>
        <taxon>Bacteria</taxon>
        <taxon>Bacillati</taxon>
        <taxon>Bacillota</taxon>
        <taxon>Bacilli</taxon>
        <taxon>Lactobacillales</taxon>
        <taxon>Carnobacteriaceae</taxon>
        <taxon>Marinilactibacillus</taxon>
    </lineage>
</organism>
<feature type="transmembrane region" description="Helical" evidence="8">
    <location>
        <begin position="37"/>
        <end position="57"/>
    </location>
</feature>
<feature type="domain" description="Phosphotransferase system EIIC" evidence="9">
    <location>
        <begin position="11"/>
        <end position="333"/>
    </location>
</feature>
<dbReference type="GO" id="GO:0009401">
    <property type="term" value="P:phosphoenolpyruvate-dependent sugar phosphotransferase system"/>
    <property type="evidence" value="ECO:0007669"/>
    <property type="project" value="InterPro"/>
</dbReference>
<feature type="transmembrane region" description="Helical" evidence="8">
    <location>
        <begin position="92"/>
        <end position="113"/>
    </location>
</feature>
<name>A0A1I4A7Z6_9LACT</name>
<evidence type="ECO:0000259" key="9">
    <source>
        <dbReference type="Pfam" id="PF13303"/>
    </source>
</evidence>
<evidence type="ECO:0000256" key="8">
    <source>
        <dbReference type="SAM" id="Phobius"/>
    </source>
</evidence>
<comment type="subcellular location">
    <subcellularLocation>
        <location evidence="1">Cell membrane</location>
        <topology evidence="1">Multi-pass membrane protein</topology>
    </subcellularLocation>
</comment>
<dbReference type="RefSeq" id="WP_072693187.1">
    <property type="nucleotide sequence ID" value="NZ_FOSJ01000044.1"/>
</dbReference>
<keyword evidence="5 8" id="KW-0812">Transmembrane</keyword>
<dbReference type="EMBL" id="FOSJ01000044">
    <property type="protein sequence ID" value="SFK52071.1"/>
    <property type="molecule type" value="Genomic_DNA"/>
</dbReference>
<evidence type="ECO:0000256" key="3">
    <source>
        <dbReference type="ARBA" id="ARBA00022475"/>
    </source>
</evidence>
<feature type="transmembrane region" description="Helical" evidence="8">
    <location>
        <begin position="249"/>
        <end position="270"/>
    </location>
</feature>
<keyword evidence="4" id="KW-0762">Sugar transport</keyword>
<dbReference type="Pfam" id="PF13303">
    <property type="entry name" value="PTS_EIIC_2"/>
    <property type="match status" value="1"/>
</dbReference>
<accession>A0A1I4A7Z6</accession>
<feature type="transmembrane region" description="Helical" evidence="8">
    <location>
        <begin position="12"/>
        <end position="31"/>
    </location>
</feature>
<evidence type="ECO:0000256" key="2">
    <source>
        <dbReference type="ARBA" id="ARBA00022448"/>
    </source>
</evidence>
<evidence type="ECO:0000313" key="11">
    <source>
        <dbReference type="Proteomes" id="UP000199589"/>
    </source>
</evidence>
<dbReference type="GO" id="GO:0008982">
    <property type="term" value="F:protein-N(PI)-phosphohistidine-sugar phosphotransferase activity"/>
    <property type="evidence" value="ECO:0007669"/>
    <property type="project" value="InterPro"/>
</dbReference>
<keyword evidence="6 8" id="KW-1133">Transmembrane helix</keyword>